<organism evidence="1 2">
    <name type="scientific">Stegodyphus mimosarum</name>
    <name type="common">African social velvet spider</name>
    <dbReference type="NCBI Taxonomy" id="407821"/>
    <lineage>
        <taxon>Eukaryota</taxon>
        <taxon>Metazoa</taxon>
        <taxon>Ecdysozoa</taxon>
        <taxon>Arthropoda</taxon>
        <taxon>Chelicerata</taxon>
        <taxon>Arachnida</taxon>
        <taxon>Araneae</taxon>
        <taxon>Araneomorphae</taxon>
        <taxon>Entelegynae</taxon>
        <taxon>Eresoidea</taxon>
        <taxon>Eresidae</taxon>
        <taxon>Stegodyphus</taxon>
    </lineage>
</organism>
<name>A0A087THV3_STEMI</name>
<evidence type="ECO:0000313" key="2">
    <source>
        <dbReference type="Proteomes" id="UP000054359"/>
    </source>
</evidence>
<evidence type="ECO:0000313" key="1">
    <source>
        <dbReference type="EMBL" id="KFM64692.1"/>
    </source>
</evidence>
<accession>A0A087THV3</accession>
<proteinExistence type="predicted"/>
<dbReference type="InterPro" id="IPR036397">
    <property type="entry name" value="RNaseH_sf"/>
</dbReference>
<sequence length="199" mass="22971">MFSDESKFSLQSDSSRTFIWRAPDTRYHQENIIERHRYGGAEVLIWGGNILGSRTDLHVQIGTMTSQIYRDIILEQHVPPHYTKSNSCRTIAVLLEFLEYTHNIRAMGPQFLFMDDNAPPHRTVTVEELLESEDIEHMEWSARSLDLNPVKHVRNLLGRPVAARNLSPVTIPKLRLVLQEERAAVSHQLINNHISSMHK</sequence>
<reference evidence="1 2" key="1">
    <citation type="submission" date="2013-11" db="EMBL/GenBank/DDBJ databases">
        <title>Genome sequencing of Stegodyphus mimosarum.</title>
        <authorList>
            <person name="Bechsgaard J."/>
        </authorList>
    </citation>
    <scope>NUCLEOTIDE SEQUENCE [LARGE SCALE GENOMIC DNA]</scope>
</reference>
<dbReference type="OrthoDB" id="9996331at2759"/>
<protein>
    <submittedName>
        <fullName evidence="1">Transposable element Tc3 transposase</fullName>
    </submittedName>
</protein>
<feature type="non-terminal residue" evidence="1">
    <location>
        <position position="199"/>
    </location>
</feature>
<dbReference type="Gene3D" id="3.30.420.10">
    <property type="entry name" value="Ribonuclease H-like superfamily/Ribonuclease H"/>
    <property type="match status" value="1"/>
</dbReference>
<dbReference type="AlphaFoldDB" id="A0A087THV3"/>
<keyword evidence="2" id="KW-1185">Reference proteome</keyword>
<dbReference type="GO" id="GO:0003676">
    <property type="term" value="F:nucleic acid binding"/>
    <property type="evidence" value="ECO:0007669"/>
    <property type="project" value="InterPro"/>
</dbReference>
<gene>
    <name evidence="1" type="ORF">X975_21146</name>
</gene>
<dbReference type="EMBL" id="KK115295">
    <property type="protein sequence ID" value="KFM64692.1"/>
    <property type="molecule type" value="Genomic_DNA"/>
</dbReference>
<dbReference type="Proteomes" id="UP000054359">
    <property type="component" value="Unassembled WGS sequence"/>
</dbReference>